<dbReference type="GO" id="GO:0008408">
    <property type="term" value="F:3'-5' exonuclease activity"/>
    <property type="evidence" value="ECO:0007669"/>
    <property type="project" value="InterPro"/>
</dbReference>
<feature type="domain" description="DNA polymerase III alpha subunit finger" evidence="15">
    <location>
        <begin position="321"/>
        <end position="487"/>
    </location>
</feature>
<evidence type="ECO:0000313" key="16">
    <source>
        <dbReference type="EMBL" id="SFJ58983.1"/>
    </source>
</evidence>
<evidence type="ECO:0000256" key="11">
    <source>
        <dbReference type="ARBA" id="ARBA00023204"/>
    </source>
</evidence>
<dbReference type="GO" id="GO:0006260">
    <property type="term" value="P:DNA replication"/>
    <property type="evidence" value="ECO:0007669"/>
    <property type="project" value="UniProtKB-KW"/>
</dbReference>
<keyword evidence="5" id="KW-0963">Cytoplasm</keyword>
<comment type="similarity">
    <text evidence="2">Belongs to the DNA polymerase type-C family. DnaE2 subfamily.</text>
</comment>
<evidence type="ECO:0000259" key="14">
    <source>
        <dbReference type="Pfam" id="PF14579"/>
    </source>
</evidence>
<proteinExistence type="inferred from homology"/>
<dbReference type="NCBIfam" id="NF004225">
    <property type="entry name" value="PRK05672.1"/>
    <property type="match status" value="1"/>
</dbReference>
<organism evidence="16 17">
    <name type="scientific">Planctomicrobium piriforme</name>
    <dbReference type="NCBI Taxonomy" id="1576369"/>
    <lineage>
        <taxon>Bacteria</taxon>
        <taxon>Pseudomonadati</taxon>
        <taxon>Planctomycetota</taxon>
        <taxon>Planctomycetia</taxon>
        <taxon>Planctomycetales</taxon>
        <taxon>Planctomycetaceae</taxon>
        <taxon>Planctomicrobium</taxon>
    </lineage>
</organism>
<evidence type="ECO:0000256" key="9">
    <source>
        <dbReference type="ARBA" id="ARBA00022763"/>
    </source>
</evidence>
<name>A0A1I3SK04_9PLAN</name>
<evidence type="ECO:0000256" key="7">
    <source>
        <dbReference type="ARBA" id="ARBA00022695"/>
    </source>
</evidence>
<sequence>MEDRRRTSRSGRRRRIQVADLFSAAPEAISRTLEIVDRCTFSLDQLKYEYPQELCPEGKTLPGYLRELTENGINDRYPNGVPDKVRQAIEHELKLIADLKYESYFLTVWDLVRFARSQGILCQGRGSAANSAVCYCLGVTSVDPGNFDLLFERFISAERGEAPDIDIDFEHERREEVIQYVYQKYGRDRAGMTATVITYRPRSAIRDVGKALGLSLDRIDSLAKGVDHFAESSQFAGRFQERGLNLQSRTAKQLLILSREILGFPRHLSQHTGGMVITQQPLCEMVPIENASMPDRTVIQWDKDDLDAIGILKVDCLALGMLTAIQKSFELLEKHHERQLNLATIPQEDSAVYKMITKADTIGVFQVESRAQMAMHPRLQPKTFYDLVVAVAIVRPGPIQGDMVNPYLRRRAGEEPIEFPDDRIRDVLEKTLGVPLFQEQVMKLAMVAAGFSAGEADQLRRAMAAWRRNGSLDQFEPKLVAGMKKNGYSEDLAARLFKMMRGFGEYGFPESHAASFALLSYASAWIKRYYPDVFCCALLNSQPMGFYAPAQLVRDAREHGVEILPVDVNFSHWDCTLEGHNVEEKFRPMRLGFRMVRGFSQADAERIVSSRGHNPFESFAEFSTRSKLPQSVLNRLSRADAFRSLTLSRRDASWQALIPTDPIPLFKNDNDEELHPSLPTLAPQEEVASDYQTVGLSLRSHPVSFLREQLEKLQVTPASQLQEGESDRPVKVAGLVLLRQRPSTAKGITFVTLEDETGHVNLIVYQDIWDRFRPAAVGASLMIASGQLQRQHGVIHVLVRRLDDGSGLLREVPVRSRDFH</sequence>
<dbReference type="AlphaFoldDB" id="A0A1I3SK04"/>
<dbReference type="STRING" id="1576369.SAMN05421753_12461"/>
<dbReference type="GO" id="GO:0006281">
    <property type="term" value="P:DNA repair"/>
    <property type="evidence" value="ECO:0007669"/>
    <property type="project" value="UniProtKB-KW"/>
</dbReference>
<evidence type="ECO:0000256" key="3">
    <source>
        <dbReference type="ARBA" id="ARBA00012417"/>
    </source>
</evidence>
<evidence type="ECO:0000256" key="6">
    <source>
        <dbReference type="ARBA" id="ARBA00022679"/>
    </source>
</evidence>
<dbReference type="Pfam" id="PF07733">
    <property type="entry name" value="DNA_pol3_alpha"/>
    <property type="match status" value="1"/>
</dbReference>
<evidence type="ECO:0000256" key="1">
    <source>
        <dbReference type="ARBA" id="ARBA00004496"/>
    </source>
</evidence>
<dbReference type="EC" id="2.7.7.7" evidence="3"/>
<dbReference type="GO" id="GO:0005737">
    <property type="term" value="C:cytoplasm"/>
    <property type="evidence" value="ECO:0007669"/>
    <property type="project" value="UniProtKB-SubCell"/>
</dbReference>
<evidence type="ECO:0000256" key="4">
    <source>
        <dbReference type="ARBA" id="ARBA00017273"/>
    </source>
</evidence>
<evidence type="ECO:0000259" key="13">
    <source>
        <dbReference type="Pfam" id="PF07733"/>
    </source>
</evidence>
<feature type="domain" description="DNA polymerase helix-hairpin-helix motif" evidence="14">
    <location>
        <begin position="560"/>
        <end position="651"/>
    </location>
</feature>
<evidence type="ECO:0000256" key="2">
    <source>
        <dbReference type="ARBA" id="ARBA00007391"/>
    </source>
</evidence>
<evidence type="ECO:0000256" key="12">
    <source>
        <dbReference type="ARBA" id="ARBA00049244"/>
    </source>
</evidence>
<dbReference type="CDD" id="cd04485">
    <property type="entry name" value="DnaE_OBF"/>
    <property type="match status" value="1"/>
</dbReference>
<dbReference type="InterPro" id="IPR011708">
    <property type="entry name" value="DNA_pol3_alpha_NTPase_dom"/>
</dbReference>
<dbReference type="FunFam" id="1.10.150.870:FF:000002">
    <property type="entry name" value="Error-prone DNA polymerase"/>
    <property type="match status" value="1"/>
</dbReference>
<dbReference type="Pfam" id="PF14579">
    <property type="entry name" value="HHH_6"/>
    <property type="match status" value="1"/>
</dbReference>
<evidence type="ECO:0000256" key="5">
    <source>
        <dbReference type="ARBA" id="ARBA00022490"/>
    </source>
</evidence>
<comment type="catalytic activity">
    <reaction evidence="12">
        <text>DNA(n) + a 2'-deoxyribonucleoside 5'-triphosphate = DNA(n+1) + diphosphate</text>
        <dbReference type="Rhea" id="RHEA:22508"/>
        <dbReference type="Rhea" id="RHEA-COMP:17339"/>
        <dbReference type="Rhea" id="RHEA-COMP:17340"/>
        <dbReference type="ChEBI" id="CHEBI:33019"/>
        <dbReference type="ChEBI" id="CHEBI:61560"/>
        <dbReference type="ChEBI" id="CHEBI:173112"/>
        <dbReference type="EC" id="2.7.7.7"/>
    </reaction>
</comment>
<protein>
    <recommendedName>
        <fullName evidence="4">Error-prone DNA polymerase</fullName>
        <ecNumber evidence="3">2.7.7.7</ecNumber>
    </recommendedName>
</protein>
<keyword evidence="11" id="KW-0234">DNA repair</keyword>
<dbReference type="Pfam" id="PF17657">
    <property type="entry name" value="DNA_pol3_finger"/>
    <property type="match status" value="1"/>
</dbReference>
<reference evidence="17" key="1">
    <citation type="submission" date="2016-10" db="EMBL/GenBank/DDBJ databases">
        <authorList>
            <person name="Varghese N."/>
            <person name="Submissions S."/>
        </authorList>
    </citation>
    <scope>NUCLEOTIDE SEQUENCE [LARGE SCALE GENOMIC DNA]</scope>
    <source>
        <strain evidence="17">DSM 26348</strain>
    </source>
</reference>
<feature type="domain" description="Bacterial DNA polymerase III alpha subunit NTPase" evidence="13">
    <location>
        <begin position="64"/>
        <end position="318"/>
    </location>
</feature>
<accession>A0A1I3SK04</accession>
<dbReference type="Gene3D" id="1.10.150.870">
    <property type="match status" value="1"/>
</dbReference>
<keyword evidence="17" id="KW-1185">Reference proteome</keyword>
<keyword evidence="10" id="KW-0239">DNA-directed DNA polymerase</keyword>
<evidence type="ECO:0000259" key="15">
    <source>
        <dbReference type="Pfam" id="PF17657"/>
    </source>
</evidence>
<keyword evidence="6" id="KW-0808">Transferase</keyword>
<dbReference type="PANTHER" id="PTHR32294">
    <property type="entry name" value="DNA POLYMERASE III SUBUNIT ALPHA"/>
    <property type="match status" value="1"/>
</dbReference>
<keyword evidence="9" id="KW-0227">DNA damage</keyword>
<dbReference type="InterPro" id="IPR040982">
    <property type="entry name" value="DNA_pol3_finger"/>
</dbReference>
<keyword evidence="7" id="KW-0548">Nucleotidyltransferase</keyword>
<evidence type="ECO:0000313" key="17">
    <source>
        <dbReference type="Proteomes" id="UP000199518"/>
    </source>
</evidence>
<dbReference type="EMBL" id="FOQD01000024">
    <property type="protein sequence ID" value="SFJ58983.1"/>
    <property type="molecule type" value="Genomic_DNA"/>
</dbReference>
<keyword evidence="8" id="KW-0235">DNA replication</keyword>
<dbReference type="NCBIfam" id="TIGR00594">
    <property type="entry name" value="polc"/>
    <property type="match status" value="1"/>
</dbReference>
<comment type="subcellular location">
    <subcellularLocation>
        <location evidence="1">Cytoplasm</location>
    </subcellularLocation>
</comment>
<dbReference type="OrthoDB" id="9803237at2"/>
<dbReference type="InterPro" id="IPR029460">
    <property type="entry name" value="DNAPol_HHH"/>
</dbReference>
<dbReference type="Proteomes" id="UP000199518">
    <property type="component" value="Unassembled WGS sequence"/>
</dbReference>
<gene>
    <name evidence="16" type="ORF">SAMN05421753_12461</name>
</gene>
<dbReference type="PANTHER" id="PTHR32294:SF4">
    <property type="entry name" value="ERROR-PRONE DNA POLYMERASE"/>
    <property type="match status" value="1"/>
</dbReference>
<evidence type="ECO:0000256" key="10">
    <source>
        <dbReference type="ARBA" id="ARBA00022932"/>
    </source>
</evidence>
<dbReference type="GO" id="GO:0009432">
    <property type="term" value="P:SOS response"/>
    <property type="evidence" value="ECO:0007669"/>
    <property type="project" value="UniProtKB-ARBA"/>
</dbReference>
<dbReference type="GO" id="GO:0003887">
    <property type="term" value="F:DNA-directed DNA polymerase activity"/>
    <property type="evidence" value="ECO:0007669"/>
    <property type="project" value="UniProtKB-KW"/>
</dbReference>
<evidence type="ECO:0000256" key="8">
    <source>
        <dbReference type="ARBA" id="ARBA00022705"/>
    </source>
</evidence>
<dbReference type="InterPro" id="IPR004805">
    <property type="entry name" value="DnaE2/DnaE/PolC"/>
</dbReference>